<keyword evidence="1" id="KW-0732">Signal</keyword>
<dbReference type="Proteomes" id="UP000320386">
    <property type="component" value="Chromosome"/>
</dbReference>
<feature type="signal peptide" evidence="1">
    <location>
        <begin position="1"/>
        <end position="19"/>
    </location>
</feature>
<dbReference type="Gene3D" id="1.10.1330.10">
    <property type="entry name" value="Dockerin domain"/>
    <property type="match status" value="1"/>
</dbReference>
<dbReference type="AlphaFoldDB" id="A0A518BVE7"/>
<sequence precursor="true">MRSTTIAGFASAFALAAVAQGQIFMDGYLEPGEYGSALSVQNTNTGFGDSNLAMPEFANGSEIDAVYGTVANDTLYLMVTGNLESNFNKMVFMVDSVAGGVNQLLNDPEDPLPDLDFGEGGFLNGLRSMSGITFDEGFEADYMVAVTHGTENIDDFTSGWLLSTHFAELKPQSQNPAAGYAGGISSPGVQGVDSVFVDASNADPGTTPIEQFYITPSGGRPAADNSAFGIQASINNLNAFEEDDFGTVTAGGVFGNGETDEASPELIALAEQVTTGVEVAIPLSTIGNPTGDIKVHIHINGSNYSYLSNQVNGVGVLQGNLGGDGAGGFIGGADPLSGIDFNNFDGLQYDVIANGSGPVPGDANGDGVVDLLDLSILASNFEGTDTPYTNEEGDFNGDGLVDLLDLSILASNFESTPAPEPAGAALIGLGAVALLRRR</sequence>
<organism evidence="3 4">
    <name type="scientific">Mucisphaera calidilacus</name>
    <dbReference type="NCBI Taxonomy" id="2527982"/>
    <lineage>
        <taxon>Bacteria</taxon>
        <taxon>Pseudomonadati</taxon>
        <taxon>Planctomycetota</taxon>
        <taxon>Phycisphaerae</taxon>
        <taxon>Phycisphaerales</taxon>
        <taxon>Phycisphaeraceae</taxon>
        <taxon>Mucisphaera</taxon>
    </lineage>
</organism>
<dbReference type="RefSeq" id="WP_236254655.1">
    <property type="nucleotide sequence ID" value="NZ_CP036280.1"/>
</dbReference>
<dbReference type="CDD" id="cd14254">
    <property type="entry name" value="Dockerin_II"/>
    <property type="match status" value="1"/>
</dbReference>
<name>A0A518BVE7_9BACT</name>
<dbReference type="InterPro" id="IPR002105">
    <property type="entry name" value="Dockerin_1_rpt"/>
</dbReference>
<accession>A0A518BVE7</accession>
<keyword evidence="4" id="KW-1185">Reference proteome</keyword>
<dbReference type="SUPFAM" id="SSF63446">
    <property type="entry name" value="Type I dockerin domain"/>
    <property type="match status" value="1"/>
</dbReference>
<feature type="chain" id="PRO_5022242744" description="Dockerin domain-containing protein" evidence="1">
    <location>
        <begin position="20"/>
        <end position="438"/>
    </location>
</feature>
<dbReference type="InterPro" id="IPR036439">
    <property type="entry name" value="Dockerin_dom_sf"/>
</dbReference>
<dbReference type="InterPro" id="IPR018247">
    <property type="entry name" value="EF_Hand_1_Ca_BS"/>
</dbReference>
<gene>
    <name evidence="3" type="ORF">Pan265_07900</name>
</gene>
<dbReference type="PROSITE" id="PS00018">
    <property type="entry name" value="EF_HAND_1"/>
    <property type="match status" value="2"/>
</dbReference>
<dbReference type="GO" id="GO:0004553">
    <property type="term" value="F:hydrolase activity, hydrolyzing O-glycosyl compounds"/>
    <property type="evidence" value="ECO:0007669"/>
    <property type="project" value="InterPro"/>
</dbReference>
<dbReference type="GO" id="GO:0000272">
    <property type="term" value="P:polysaccharide catabolic process"/>
    <property type="evidence" value="ECO:0007669"/>
    <property type="project" value="InterPro"/>
</dbReference>
<evidence type="ECO:0000313" key="3">
    <source>
        <dbReference type="EMBL" id="QDU70946.1"/>
    </source>
</evidence>
<dbReference type="PROSITE" id="PS51766">
    <property type="entry name" value="DOCKERIN"/>
    <property type="match status" value="1"/>
</dbReference>
<feature type="domain" description="Dockerin" evidence="2">
    <location>
        <begin position="356"/>
        <end position="422"/>
    </location>
</feature>
<dbReference type="Pfam" id="PF00404">
    <property type="entry name" value="Dockerin_1"/>
    <property type="match status" value="1"/>
</dbReference>
<dbReference type="PROSITE" id="PS00448">
    <property type="entry name" value="CLOS_CELLULOSOME_RPT"/>
    <property type="match status" value="1"/>
</dbReference>
<dbReference type="KEGG" id="mcad:Pan265_07900"/>
<dbReference type="InterPro" id="IPR016134">
    <property type="entry name" value="Dockerin_dom"/>
</dbReference>
<dbReference type="EMBL" id="CP036280">
    <property type="protein sequence ID" value="QDU70946.1"/>
    <property type="molecule type" value="Genomic_DNA"/>
</dbReference>
<protein>
    <recommendedName>
        <fullName evidence="2">Dockerin domain-containing protein</fullName>
    </recommendedName>
</protein>
<proteinExistence type="predicted"/>
<evidence type="ECO:0000259" key="2">
    <source>
        <dbReference type="PROSITE" id="PS51766"/>
    </source>
</evidence>
<reference evidence="3 4" key="1">
    <citation type="submission" date="2019-02" db="EMBL/GenBank/DDBJ databases">
        <title>Deep-cultivation of Planctomycetes and their phenomic and genomic characterization uncovers novel biology.</title>
        <authorList>
            <person name="Wiegand S."/>
            <person name="Jogler M."/>
            <person name="Boedeker C."/>
            <person name="Pinto D."/>
            <person name="Vollmers J."/>
            <person name="Rivas-Marin E."/>
            <person name="Kohn T."/>
            <person name="Peeters S.H."/>
            <person name="Heuer A."/>
            <person name="Rast P."/>
            <person name="Oberbeckmann S."/>
            <person name="Bunk B."/>
            <person name="Jeske O."/>
            <person name="Meyerdierks A."/>
            <person name="Storesund J.E."/>
            <person name="Kallscheuer N."/>
            <person name="Luecker S."/>
            <person name="Lage O.M."/>
            <person name="Pohl T."/>
            <person name="Merkel B.J."/>
            <person name="Hornburger P."/>
            <person name="Mueller R.-W."/>
            <person name="Bruemmer F."/>
            <person name="Labrenz M."/>
            <person name="Spormann A.M."/>
            <person name="Op den Camp H."/>
            <person name="Overmann J."/>
            <person name="Amann R."/>
            <person name="Jetten M.S.M."/>
            <person name="Mascher T."/>
            <person name="Medema M.H."/>
            <person name="Devos D.P."/>
            <person name="Kaster A.-K."/>
            <person name="Ovreas L."/>
            <person name="Rohde M."/>
            <person name="Galperin M.Y."/>
            <person name="Jogler C."/>
        </authorList>
    </citation>
    <scope>NUCLEOTIDE SEQUENCE [LARGE SCALE GENOMIC DNA]</scope>
    <source>
        <strain evidence="3 4">Pan265</strain>
    </source>
</reference>
<evidence type="ECO:0000313" key="4">
    <source>
        <dbReference type="Proteomes" id="UP000320386"/>
    </source>
</evidence>
<evidence type="ECO:0000256" key="1">
    <source>
        <dbReference type="SAM" id="SignalP"/>
    </source>
</evidence>